<comment type="caution">
    <text evidence="2">The sequence shown here is derived from an EMBL/GenBank/DDBJ whole genome shotgun (WGS) entry which is preliminary data.</text>
</comment>
<dbReference type="InterPro" id="IPR037401">
    <property type="entry name" value="SnoaL-like"/>
</dbReference>
<keyword evidence="2" id="KW-0238">DNA-binding</keyword>
<dbReference type="AlphaFoldDB" id="A0A1E5L9Q2"/>
<proteinExistence type="predicted"/>
<dbReference type="GO" id="GO:0003677">
    <property type="term" value="F:DNA binding"/>
    <property type="evidence" value="ECO:0007669"/>
    <property type="project" value="UniProtKB-KW"/>
</dbReference>
<dbReference type="STRING" id="1390249.BHU72_00995"/>
<dbReference type="InterPro" id="IPR032710">
    <property type="entry name" value="NTF2-like_dom_sf"/>
</dbReference>
<dbReference type="Gene3D" id="3.10.450.50">
    <property type="match status" value="1"/>
</dbReference>
<sequence length="127" mass="14118">MLKLIIEADCGNSPEKVFLKEFNIAFAKGDSSFIIDNVSEDITWNFIGNMLIQGKDELAKAFEDMKNDIIEEFTINSIIADGTEGAVNGLLKMEDGRIIAFCDIYKFCSAKGSCIKSITSYVIEIKE</sequence>
<keyword evidence="3" id="KW-1185">Reference proteome</keyword>
<dbReference type="OrthoDB" id="6692273at2"/>
<dbReference type="Proteomes" id="UP000095255">
    <property type="component" value="Unassembled WGS sequence"/>
</dbReference>
<name>A0A1E5L9Q2_9FIRM</name>
<dbReference type="RefSeq" id="WP_069700750.1">
    <property type="nucleotide sequence ID" value="NZ_MJAT01000001.1"/>
</dbReference>
<dbReference type="EMBL" id="MJAT01000001">
    <property type="protein sequence ID" value="OEH86872.1"/>
    <property type="molecule type" value="Genomic_DNA"/>
</dbReference>
<evidence type="ECO:0000313" key="2">
    <source>
        <dbReference type="EMBL" id="OEH86872.1"/>
    </source>
</evidence>
<evidence type="ECO:0000259" key="1">
    <source>
        <dbReference type="Pfam" id="PF12680"/>
    </source>
</evidence>
<dbReference type="SUPFAM" id="SSF54427">
    <property type="entry name" value="NTF2-like"/>
    <property type="match status" value="1"/>
</dbReference>
<protein>
    <submittedName>
        <fullName evidence="2">DNA-binding protein</fullName>
    </submittedName>
</protein>
<accession>A0A1E5L9Q2</accession>
<organism evidence="2 3">
    <name type="scientific">Desulfuribacillus stibiiarsenatis</name>
    <dbReference type="NCBI Taxonomy" id="1390249"/>
    <lineage>
        <taxon>Bacteria</taxon>
        <taxon>Bacillati</taxon>
        <taxon>Bacillota</taxon>
        <taxon>Desulfuribacillia</taxon>
        <taxon>Desulfuribacillales</taxon>
        <taxon>Desulfuribacillaceae</taxon>
        <taxon>Desulfuribacillus</taxon>
    </lineage>
</organism>
<reference evidence="2 3" key="1">
    <citation type="submission" date="2016-09" db="EMBL/GenBank/DDBJ databases">
        <title>Desulfuribacillus arsenicus sp. nov., an obligately anaerobic, dissimilatory arsenic- and antimonate-reducing bacterium isolated from anoxic sediments.</title>
        <authorList>
            <person name="Abin C.A."/>
            <person name="Hollibaugh J.T."/>
        </authorList>
    </citation>
    <scope>NUCLEOTIDE SEQUENCE [LARGE SCALE GENOMIC DNA]</scope>
    <source>
        <strain evidence="2 3">MLFW-2</strain>
    </source>
</reference>
<dbReference type="Pfam" id="PF12680">
    <property type="entry name" value="SnoaL_2"/>
    <property type="match status" value="1"/>
</dbReference>
<gene>
    <name evidence="2" type="ORF">BHU72_00995</name>
</gene>
<feature type="domain" description="SnoaL-like" evidence="1">
    <location>
        <begin position="21"/>
        <end position="107"/>
    </location>
</feature>
<evidence type="ECO:0000313" key="3">
    <source>
        <dbReference type="Proteomes" id="UP000095255"/>
    </source>
</evidence>